<reference evidence="4" key="1">
    <citation type="submission" date="2022-06" db="EMBL/GenBank/DDBJ databases">
        <authorList>
            <person name="Berger JAMES D."/>
            <person name="Berger JAMES D."/>
        </authorList>
    </citation>
    <scope>NUCLEOTIDE SEQUENCE [LARGE SCALE GENOMIC DNA]</scope>
</reference>
<dbReference type="AlphaFoldDB" id="A0AA85JUE9"/>
<evidence type="ECO:0000313" key="5">
    <source>
        <dbReference type="WBParaSite" id="TREG1_41720.4"/>
    </source>
</evidence>
<comment type="similarity">
    <text evidence="1">Belongs to the complex I LYR family. LYRM9 subfamily.</text>
</comment>
<evidence type="ECO:0000313" key="4">
    <source>
        <dbReference type="Proteomes" id="UP000050795"/>
    </source>
</evidence>
<dbReference type="InterPro" id="IPR045291">
    <property type="entry name" value="Complex1_LYR_LYRM9"/>
</dbReference>
<dbReference type="CDD" id="cd20269">
    <property type="entry name" value="Complex1_LYR_LYRM9"/>
    <property type="match status" value="1"/>
</dbReference>
<organism evidence="4 5">
    <name type="scientific">Trichobilharzia regenti</name>
    <name type="common">Nasal bird schistosome</name>
    <dbReference type="NCBI Taxonomy" id="157069"/>
    <lineage>
        <taxon>Eukaryota</taxon>
        <taxon>Metazoa</taxon>
        <taxon>Spiralia</taxon>
        <taxon>Lophotrochozoa</taxon>
        <taxon>Platyhelminthes</taxon>
        <taxon>Trematoda</taxon>
        <taxon>Digenea</taxon>
        <taxon>Strigeidida</taxon>
        <taxon>Schistosomatoidea</taxon>
        <taxon>Schistosomatidae</taxon>
        <taxon>Trichobilharzia</taxon>
    </lineage>
</organism>
<dbReference type="InterPro" id="IPR008011">
    <property type="entry name" value="Complex1_LYR_dom"/>
</dbReference>
<accession>A0AA85JUE9</accession>
<dbReference type="PANTHER" id="PTHR47061:SF1">
    <property type="entry name" value="LYR MOTIF-CONTAINING PROTEIN 9"/>
    <property type="match status" value="1"/>
</dbReference>
<dbReference type="Pfam" id="PF05347">
    <property type="entry name" value="Complex1_LYR"/>
    <property type="match status" value="1"/>
</dbReference>
<protein>
    <recommendedName>
        <fullName evidence="2">LYR motif-containing protein 9</fullName>
    </recommendedName>
</protein>
<name>A0AA85JUE9_TRIRE</name>
<proteinExistence type="inferred from homology"/>
<dbReference type="WBParaSite" id="TREG1_41720.4">
    <property type="protein sequence ID" value="TREG1_41720.4"/>
    <property type="gene ID" value="TREG1_41720"/>
</dbReference>
<reference evidence="5" key="2">
    <citation type="submission" date="2023-11" db="UniProtKB">
        <authorList>
            <consortium name="WormBaseParasite"/>
        </authorList>
    </citation>
    <scope>IDENTIFICATION</scope>
</reference>
<dbReference type="Proteomes" id="UP000050795">
    <property type="component" value="Unassembled WGS sequence"/>
</dbReference>
<evidence type="ECO:0000259" key="3">
    <source>
        <dbReference type="Pfam" id="PF05347"/>
    </source>
</evidence>
<feature type="domain" description="Complex 1 LYR protein" evidence="3">
    <location>
        <begin position="56"/>
        <end position="110"/>
    </location>
</feature>
<evidence type="ECO:0000256" key="2">
    <source>
        <dbReference type="ARBA" id="ARBA00026234"/>
    </source>
</evidence>
<sequence>MPKFDFRNSGMTLGGSTRYCFSCQGPVRWQAVVHDLPNTALQLGENRSMNRCPTTPLHLYAYLLRKIRLLPPHMQGHYKHEIRQHFNSHADENDPRRINEIMSKAIQDMDWIVKKVRSESFTVS</sequence>
<evidence type="ECO:0000256" key="1">
    <source>
        <dbReference type="ARBA" id="ARBA00025757"/>
    </source>
</evidence>
<keyword evidence="4" id="KW-1185">Reference proteome</keyword>
<dbReference type="PANTHER" id="PTHR47061">
    <property type="entry name" value="LYR MOTIF-CONTAINING PROTEIN 9"/>
    <property type="match status" value="1"/>
</dbReference>
<dbReference type="InterPro" id="IPR052151">
    <property type="entry name" value="Complex_I_LYR"/>
</dbReference>